<evidence type="ECO:0000256" key="3">
    <source>
        <dbReference type="ARBA" id="ARBA00022454"/>
    </source>
</evidence>
<dbReference type="Pfam" id="PF15511">
    <property type="entry name" value="CENP-T_C"/>
    <property type="match status" value="1"/>
</dbReference>
<dbReference type="Proteomes" id="UP000294847">
    <property type="component" value="Chromosome 7"/>
</dbReference>
<name>A0A4P7NU30_PYROR</name>
<dbReference type="GO" id="GO:0031297">
    <property type="term" value="P:replication fork processing"/>
    <property type="evidence" value="ECO:0007669"/>
    <property type="project" value="TreeGrafter"/>
</dbReference>
<evidence type="ECO:0000256" key="1">
    <source>
        <dbReference type="ARBA" id="ARBA00004123"/>
    </source>
</evidence>
<feature type="compositionally biased region" description="Acidic residues" evidence="5">
    <location>
        <begin position="411"/>
        <end position="420"/>
    </location>
</feature>
<dbReference type="PANTHER" id="PTHR22980:SF5">
    <property type="entry name" value="CENP-T_HISTONE H4 HISTONE FOLD DOMAIN-CONTAINING PROTEIN"/>
    <property type="match status" value="1"/>
</dbReference>
<feature type="compositionally biased region" description="Basic and acidic residues" evidence="5">
    <location>
        <begin position="140"/>
        <end position="150"/>
    </location>
</feature>
<dbReference type="AlphaFoldDB" id="A0A4P7NU30"/>
<accession>A0A4P7NU30</accession>
<evidence type="ECO:0000256" key="4">
    <source>
        <dbReference type="ARBA" id="ARBA00023242"/>
    </source>
</evidence>
<comment type="subcellular location">
    <subcellularLocation>
        <location evidence="2">Chromosome</location>
    </subcellularLocation>
    <subcellularLocation>
        <location evidence="1">Nucleus</location>
    </subcellularLocation>
</comment>
<keyword evidence="3" id="KW-0158">Chromosome</keyword>
<feature type="domain" description="CENP-T/Histone H4 histone fold" evidence="6">
    <location>
        <begin position="443"/>
        <end position="550"/>
    </location>
</feature>
<dbReference type="GO" id="GO:0000712">
    <property type="term" value="P:resolution of meiotic recombination intermediates"/>
    <property type="evidence" value="ECO:0007669"/>
    <property type="project" value="TreeGrafter"/>
</dbReference>
<feature type="compositionally biased region" description="Polar residues" evidence="5">
    <location>
        <begin position="162"/>
        <end position="171"/>
    </location>
</feature>
<feature type="region of interest" description="Disordered" evidence="5">
    <location>
        <begin position="411"/>
        <end position="430"/>
    </location>
</feature>
<dbReference type="GO" id="GO:0046982">
    <property type="term" value="F:protein heterodimerization activity"/>
    <property type="evidence" value="ECO:0007669"/>
    <property type="project" value="InterPro"/>
</dbReference>
<feature type="compositionally biased region" description="Low complexity" evidence="5">
    <location>
        <begin position="53"/>
        <end position="64"/>
    </location>
</feature>
<dbReference type="SUPFAM" id="SSF47113">
    <property type="entry name" value="Histone-fold"/>
    <property type="match status" value="1"/>
</dbReference>
<feature type="region of interest" description="Disordered" evidence="5">
    <location>
        <begin position="548"/>
        <end position="569"/>
    </location>
</feature>
<proteinExistence type="predicted"/>
<gene>
    <name evidence="7" type="ORF">PoMZ_12995</name>
</gene>
<feature type="compositionally biased region" description="Basic residues" evidence="5">
    <location>
        <begin position="121"/>
        <end position="133"/>
    </location>
</feature>
<dbReference type="CDD" id="cd22920">
    <property type="entry name" value="HFD_CENP-T"/>
    <property type="match status" value="1"/>
</dbReference>
<reference evidence="7 8" key="1">
    <citation type="journal article" date="2019" name="Mol. Biol. Evol.">
        <title>Blast fungal genomes show frequent chromosomal changes, gene gains and losses, and effector gene turnover.</title>
        <authorList>
            <person name="Gomez Luciano L.B."/>
            <person name="Jason Tsai I."/>
            <person name="Chuma I."/>
            <person name="Tosa Y."/>
            <person name="Chen Y.H."/>
            <person name="Li J.Y."/>
            <person name="Li M.Y."/>
            <person name="Jade Lu M.Y."/>
            <person name="Nakayashiki H."/>
            <person name="Li W.H."/>
        </authorList>
    </citation>
    <scope>NUCLEOTIDE SEQUENCE [LARGE SCALE GENOMIC DNA]</scope>
    <source>
        <strain evidence="7">MZ5-1-6</strain>
    </source>
</reference>
<feature type="region of interest" description="Disordered" evidence="5">
    <location>
        <begin position="1"/>
        <end position="89"/>
    </location>
</feature>
<evidence type="ECO:0000256" key="2">
    <source>
        <dbReference type="ARBA" id="ARBA00004286"/>
    </source>
</evidence>
<sequence length="569" mass="61737">MSSSPQVPATNVKIEGRQNRDGNGSGTTDATPDLANLTIRTPGRLAARGTSVPQRTPTTQTTRTGAGPTSSGGAPRTANGLSASARRLRVTSVTNTATPHARRAIEVFKGRRTAIFNTPGGRRKTLGANKRRASQGGPDPQKDGPFDALRHLSRRLAPQTERVVTSSSPGDVSNVAGGAESARRARDLSGIFIDEDDEDDDSGFIERRPRLSLPIDAGDDDEVELRPPRTSGLENIADDTVMSIEAPRRAISEQPYRRAGRDSLRMSDYFGNGQDDFTVEIGQDFDDPIPPAFDDGDTVRLENDTIERLDSPQGRQDALAAGRQSDFGTIEVPLGVDSPFRLEPVLQDSSDPAPLPPPDFDNYGDGSPAPQMNGDEEATEYENVFAEAAHAAGTRFGAVGDVDGFEDIDDETEMADDQPDDQVSTKLQSRTGKKKLGLKISKYGHSCPSLPAPVVKRLAETIARTSGIGNAKITPETLQALMQSTEWFFEQMGDDLRALAHHAGRKTIEQSDVITLMKRQRQIDSQTTLFSLAQRHLPRELLQELRMPTRAPLKKRRKATGHATSLDET</sequence>
<dbReference type="EMBL" id="CP034210">
    <property type="protein sequence ID" value="QBZ66027.1"/>
    <property type="molecule type" value="Genomic_DNA"/>
</dbReference>
<feature type="region of interest" description="Disordered" evidence="5">
    <location>
        <begin position="116"/>
        <end position="183"/>
    </location>
</feature>
<evidence type="ECO:0000313" key="8">
    <source>
        <dbReference type="Proteomes" id="UP000294847"/>
    </source>
</evidence>
<dbReference type="GO" id="GO:0003682">
    <property type="term" value="F:chromatin binding"/>
    <property type="evidence" value="ECO:0007669"/>
    <property type="project" value="TreeGrafter"/>
</dbReference>
<dbReference type="PANTHER" id="PTHR22980">
    <property type="entry name" value="CORTISTATIN"/>
    <property type="match status" value="1"/>
</dbReference>
<feature type="region of interest" description="Disordered" evidence="5">
    <location>
        <begin position="213"/>
        <end position="233"/>
    </location>
</feature>
<evidence type="ECO:0000313" key="7">
    <source>
        <dbReference type="EMBL" id="QBZ66027.1"/>
    </source>
</evidence>
<dbReference type="GO" id="GO:0071821">
    <property type="term" value="C:FANCM-MHF complex"/>
    <property type="evidence" value="ECO:0007669"/>
    <property type="project" value="TreeGrafter"/>
</dbReference>
<dbReference type="Gene3D" id="1.10.20.10">
    <property type="entry name" value="Histone, subunit A"/>
    <property type="match status" value="1"/>
</dbReference>
<feature type="compositionally biased region" description="Polar residues" evidence="5">
    <location>
        <begin position="421"/>
        <end position="430"/>
    </location>
</feature>
<feature type="region of interest" description="Disordered" evidence="5">
    <location>
        <begin position="342"/>
        <end position="375"/>
    </location>
</feature>
<evidence type="ECO:0000259" key="6">
    <source>
        <dbReference type="Pfam" id="PF15511"/>
    </source>
</evidence>
<dbReference type="GO" id="GO:0005694">
    <property type="term" value="C:chromosome"/>
    <property type="evidence" value="ECO:0007669"/>
    <property type="project" value="UniProtKB-SubCell"/>
</dbReference>
<keyword evidence="4" id="KW-0539">Nucleus</keyword>
<protein>
    <recommendedName>
        <fullName evidence="6">CENP-T/Histone H4 histone fold domain-containing protein</fullName>
    </recommendedName>
</protein>
<dbReference type="InterPro" id="IPR035425">
    <property type="entry name" value="CENP-T/H4_C"/>
</dbReference>
<dbReference type="InterPro" id="IPR009072">
    <property type="entry name" value="Histone-fold"/>
</dbReference>
<evidence type="ECO:0000256" key="5">
    <source>
        <dbReference type="SAM" id="MobiDB-lite"/>
    </source>
</evidence>
<organism evidence="7 8">
    <name type="scientific">Pyricularia oryzae</name>
    <name type="common">Rice blast fungus</name>
    <name type="synonym">Magnaporthe oryzae</name>
    <dbReference type="NCBI Taxonomy" id="318829"/>
    <lineage>
        <taxon>Eukaryota</taxon>
        <taxon>Fungi</taxon>
        <taxon>Dikarya</taxon>
        <taxon>Ascomycota</taxon>
        <taxon>Pezizomycotina</taxon>
        <taxon>Sordariomycetes</taxon>
        <taxon>Sordariomycetidae</taxon>
        <taxon>Magnaporthales</taxon>
        <taxon>Pyriculariaceae</taxon>
        <taxon>Pyricularia</taxon>
    </lineage>
</organism>